<keyword evidence="5" id="KW-0967">Endosome</keyword>
<evidence type="ECO:0000313" key="16">
    <source>
        <dbReference type="Proteomes" id="UP000015101"/>
    </source>
</evidence>
<keyword evidence="6" id="KW-0832">Ubl conjugation</keyword>
<evidence type="ECO:0000256" key="4">
    <source>
        <dbReference type="ARBA" id="ARBA00022448"/>
    </source>
</evidence>
<dbReference type="InterPro" id="IPR002014">
    <property type="entry name" value="VHS_dom"/>
</dbReference>
<dbReference type="EMBL" id="AMQM01006394">
    <property type="status" value="NOT_ANNOTATED_CDS"/>
    <property type="molecule type" value="Genomic_DNA"/>
</dbReference>
<organism evidence="15 16">
    <name type="scientific">Helobdella robusta</name>
    <name type="common">Californian leech</name>
    <dbReference type="NCBI Taxonomy" id="6412"/>
    <lineage>
        <taxon>Eukaryota</taxon>
        <taxon>Metazoa</taxon>
        <taxon>Spiralia</taxon>
        <taxon>Lophotrochozoa</taxon>
        <taxon>Annelida</taxon>
        <taxon>Clitellata</taxon>
        <taxon>Hirudinea</taxon>
        <taxon>Rhynchobdellida</taxon>
        <taxon>Glossiphoniidae</taxon>
        <taxon>Helobdella</taxon>
    </lineage>
</organism>
<dbReference type="PROSITE" id="PS50179">
    <property type="entry name" value="VHS"/>
    <property type="match status" value="1"/>
</dbReference>
<dbReference type="HOGENOM" id="CLU_015010_0_0_1"/>
<evidence type="ECO:0000256" key="7">
    <source>
        <dbReference type="ARBA" id="ARBA00022927"/>
    </source>
</evidence>
<dbReference type="FunCoup" id="T1G628">
    <property type="interactions" value="1214"/>
</dbReference>
<dbReference type="PROSITE" id="PS50909">
    <property type="entry name" value="GAT"/>
    <property type="match status" value="1"/>
</dbReference>
<feature type="compositionally biased region" description="Pro residues" evidence="10">
    <location>
        <begin position="168"/>
        <end position="181"/>
    </location>
</feature>
<protein>
    <recommendedName>
        <fullName evidence="17">VHS domain-containing protein</fullName>
    </recommendedName>
</protein>
<name>T1G628_HELRO</name>
<dbReference type="eggNOG" id="KOG1086">
    <property type="taxonomic scope" value="Eukaryota"/>
</dbReference>
<evidence type="ECO:0000313" key="15">
    <source>
        <dbReference type="EnsemblMetazoa" id="HelroP85778"/>
    </source>
</evidence>
<feature type="region of interest" description="Disordered" evidence="10">
    <location>
        <begin position="309"/>
        <end position="392"/>
    </location>
</feature>
<dbReference type="InParanoid" id="T1G628"/>
<evidence type="ECO:0000259" key="13">
    <source>
        <dbReference type="PROSITE" id="PS50909"/>
    </source>
</evidence>
<gene>
    <name evidence="15" type="primary">20216525</name>
    <name evidence="14" type="ORF">HELRODRAFT_85778</name>
</gene>
<dbReference type="Pfam" id="PF03127">
    <property type="entry name" value="GAT"/>
    <property type="match status" value="1"/>
</dbReference>
<dbReference type="InterPro" id="IPR013041">
    <property type="entry name" value="Clathrin_app_Ig-like_sf"/>
</dbReference>
<dbReference type="InterPro" id="IPR004152">
    <property type="entry name" value="GAT_dom"/>
</dbReference>
<dbReference type="GO" id="GO:0006893">
    <property type="term" value="P:Golgi to plasma membrane transport"/>
    <property type="evidence" value="ECO:0000318"/>
    <property type="project" value="GO_Central"/>
</dbReference>
<dbReference type="SUPFAM" id="SSF89009">
    <property type="entry name" value="GAT-like domain"/>
    <property type="match status" value="1"/>
</dbReference>
<reference evidence="15" key="3">
    <citation type="submission" date="2015-06" db="UniProtKB">
        <authorList>
            <consortium name="EnsemblMetazoa"/>
        </authorList>
    </citation>
    <scope>IDENTIFICATION</scope>
</reference>
<evidence type="ECO:0000259" key="11">
    <source>
        <dbReference type="PROSITE" id="PS50179"/>
    </source>
</evidence>
<feature type="domain" description="VHS" evidence="11">
    <location>
        <begin position="25"/>
        <end position="155"/>
    </location>
</feature>
<dbReference type="Pfam" id="PF18308">
    <property type="entry name" value="GGA_N-GAT"/>
    <property type="match status" value="1"/>
</dbReference>
<dbReference type="AlphaFoldDB" id="T1G628"/>
<feature type="compositionally biased region" description="Low complexity" evidence="10">
    <location>
        <begin position="310"/>
        <end position="349"/>
    </location>
</feature>
<dbReference type="InterPro" id="IPR038425">
    <property type="entry name" value="GAT_sf"/>
</dbReference>
<keyword evidence="16" id="KW-1185">Reference proteome</keyword>
<keyword evidence="4" id="KW-0813">Transport</keyword>
<dbReference type="EMBL" id="KB097417">
    <property type="protein sequence ID" value="ESN97210.1"/>
    <property type="molecule type" value="Genomic_DNA"/>
</dbReference>
<keyword evidence="8" id="KW-0333">Golgi apparatus</keyword>
<dbReference type="Gene3D" id="1.20.58.160">
    <property type="match status" value="1"/>
</dbReference>
<evidence type="ECO:0000313" key="14">
    <source>
        <dbReference type="EMBL" id="ESN97210.1"/>
    </source>
</evidence>
<evidence type="ECO:0000256" key="3">
    <source>
        <dbReference type="ARBA" id="ARBA00008099"/>
    </source>
</evidence>
<comment type="subcellular location">
    <subcellularLocation>
        <location evidence="2">Early endosome membrane</location>
        <topology evidence="2">Peripheral membrane protein</topology>
    </subcellularLocation>
    <subcellularLocation>
        <location evidence="1">Golgi apparatus</location>
        <location evidence="1">trans-Golgi network membrane</location>
        <topology evidence="1">Peripheral membrane protein</topology>
    </subcellularLocation>
</comment>
<evidence type="ECO:0000256" key="10">
    <source>
        <dbReference type="SAM" id="MobiDB-lite"/>
    </source>
</evidence>
<evidence type="ECO:0000256" key="1">
    <source>
        <dbReference type="ARBA" id="ARBA00004150"/>
    </source>
</evidence>
<dbReference type="PANTHER" id="PTHR45905">
    <property type="entry name" value="GOLGI-LOCALIZED, GAMMA-ADAPTIN EAR CONTAINING, ARF BINDING PROTEIN"/>
    <property type="match status" value="1"/>
</dbReference>
<dbReference type="SMART" id="SM00288">
    <property type="entry name" value="VHS"/>
    <property type="match status" value="1"/>
</dbReference>
<dbReference type="GO" id="GO:0031901">
    <property type="term" value="C:early endosome membrane"/>
    <property type="evidence" value="ECO:0007669"/>
    <property type="project" value="UniProtKB-SubCell"/>
</dbReference>
<dbReference type="InterPro" id="IPR008942">
    <property type="entry name" value="ENTH_VHS"/>
</dbReference>
<dbReference type="GO" id="GO:0043130">
    <property type="term" value="F:ubiquitin binding"/>
    <property type="evidence" value="ECO:0007669"/>
    <property type="project" value="InterPro"/>
</dbReference>
<dbReference type="SUPFAM" id="SSF49348">
    <property type="entry name" value="Clathrin adaptor appendage domain"/>
    <property type="match status" value="1"/>
</dbReference>
<dbReference type="GO" id="GO:0034394">
    <property type="term" value="P:protein localization to cell surface"/>
    <property type="evidence" value="ECO:0000318"/>
    <property type="project" value="GO_Central"/>
</dbReference>
<dbReference type="GeneID" id="20216525"/>
<evidence type="ECO:0000256" key="5">
    <source>
        <dbReference type="ARBA" id="ARBA00022753"/>
    </source>
</evidence>
<dbReference type="CTD" id="20216525"/>
<dbReference type="KEGG" id="hro:HELRODRAFT_85778"/>
<dbReference type="EnsemblMetazoa" id="HelroT85778">
    <property type="protein sequence ID" value="HelroP85778"/>
    <property type="gene ID" value="HelroG85778"/>
</dbReference>
<dbReference type="STRING" id="6412.T1G628"/>
<dbReference type="CDD" id="cd03567">
    <property type="entry name" value="VHS_GGA_metazoan"/>
    <property type="match status" value="1"/>
</dbReference>
<proteinExistence type="inferred from homology"/>
<accession>T1G628</accession>
<evidence type="ECO:0000256" key="9">
    <source>
        <dbReference type="ARBA" id="ARBA00023136"/>
    </source>
</evidence>
<feature type="region of interest" description="Disordered" evidence="10">
    <location>
        <begin position="161"/>
        <end position="186"/>
    </location>
</feature>
<dbReference type="Proteomes" id="UP000015101">
    <property type="component" value="Unassembled WGS sequence"/>
</dbReference>
<dbReference type="PROSITE" id="PS50180">
    <property type="entry name" value="GAE"/>
    <property type="match status" value="1"/>
</dbReference>
<dbReference type="InterPro" id="IPR008153">
    <property type="entry name" value="GAE_dom"/>
</dbReference>
<evidence type="ECO:0000256" key="2">
    <source>
        <dbReference type="ARBA" id="ARBA00004220"/>
    </source>
</evidence>
<comment type="similarity">
    <text evidence="3">Belongs to the GGA protein family.</text>
</comment>
<dbReference type="InterPro" id="IPR027422">
    <property type="entry name" value="GGA1-3"/>
</dbReference>
<dbReference type="Gene3D" id="2.60.40.1230">
    <property type="match status" value="1"/>
</dbReference>
<evidence type="ECO:0008006" key="17">
    <source>
        <dbReference type="Google" id="ProtNLM"/>
    </source>
</evidence>
<dbReference type="InterPro" id="IPR008152">
    <property type="entry name" value="Clathrin_a/b/g-adaptin_app_Ig"/>
</dbReference>
<feature type="domain" description="GAT" evidence="13">
    <location>
        <begin position="190"/>
        <end position="320"/>
    </location>
</feature>
<dbReference type="Pfam" id="PF02883">
    <property type="entry name" value="Alpha_adaptinC2"/>
    <property type="match status" value="1"/>
</dbReference>
<reference evidence="14 16" key="2">
    <citation type="journal article" date="2013" name="Nature">
        <title>Insights into bilaterian evolution from three spiralian genomes.</title>
        <authorList>
            <person name="Simakov O."/>
            <person name="Marletaz F."/>
            <person name="Cho S.J."/>
            <person name="Edsinger-Gonzales E."/>
            <person name="Havlak P."/>
            <person name="Hellsten U."/>
            <person name="Kuo D.H."/>
            <person name="Larsson T."/>
            <person name="Lv J."/>
            <person name="Arendt D."/>
            <person name="Savage R."/>
            <person name="Osoegawa K."/>
            <person name="de Jong P."/>
            <person name="Grimwood J."/>
            <person name="Chapman J.A."/>
            <person name="Shapiro H."/>
            <person name="Aerts A."/>
            <person name="Otillar R.P."/>
            <person name="Terry A.Y."/>
            <person name="Boore J.L."/>
            <person name="Grigoriev I.V."/>
            <person name="Lindberg D.R."/>
            <person name="Seaver E.C."/>
            <person name="Weisblat D.A."/>
            <person name="Putnam N.H."/>
            <person name="Rokhsar D.S."/>
        </authorList>
    </citation>
    <scope>NUCLEOTIDE SEQUENCE</scope>
</reference>
<dbReference type="Gene3D" id="1.20.5.170">
    <property type="match status" value="1"/>
</dbReference>
<dbReference type="GO" id="GO:0031267">
    <property type="term" value="F:small GTPase binding"/>
    <property type="evidence" value="ECO:0000318"/>
    <property type="project" value="GO_Central"/>
</dbReference>
<keyword evidence="7" id="KW-0653">Protein transport</keyword>
<dbReference type="OMA" id="SEMMSHY"/>
<dbReference type="GO" id="GO:0005802">
    <property type="term" value="C:trans-Golgi network"/>
    <property type="evidence" value="ECO:0000318"/>
    <property type="project" value="GO_Central"/>
</dbReference>
<feature type="domain" description="GAE" evidence="12">
    <location>
        <begin position="412"/>
        <end position="534"/>
    </location>
</feature>
<dbReference type="PANTHER" id="PTHR45905:SF1">
    <property type="entry name" value="GOLGI-LOCALIZED, GAMMA-ADAPTIN EAR CONTAINING, ARF BINDING PROTEIN"/>
    <property type="match status" value="1"/>
</dbReference>
<dbReference type="Pfam" id="PF00790">
    <property type="entry name" value="VHS"/>
    <property type="match status" value="1"/>
</dbReference>
<evidence type="ECO:0000259" key="12">
    <source>
        <dbReference type="PROSITE" id="PS50180"/>
    </source>
</evidence>
<reference evidence="16" key="1">
    <citation type="submission" date="2012-12" db="EMBL/GenBank/DDBJ databases">
        <authorList>
            <person name="Hellsten U."/>
            <person name="Grimwood J."/>
            <person name="Chapman J.A."/>
            <person name="Shapiro H."/>
            <person name="Aerts A."/>
            <person name="Otillar R.P."/>
            <person name="Terry A.Y."/>
            <person name="Boore J.L."/>
            <person name="Simakov O."/>
            <person name="Marletaz F."/>
            <person name="Cho S.-J."/>
            <person name="Edsinger-Gonzales E."/>
            <person name="Havlak P."/>
            <person name="Kuo D.-H."/>
            <person name="Larsson T."/>
            <person name="Lv J."/>
            <person name="Arendt D."/>
            <person name="Savage R."/>
            <person name="Osoegawa K."/>
            <person name="de Jong P."/>
            <person name="Lindberg D.R."/>
            <person name="Seaver E.C."/>
            <person name="Weisblat D.A."/>
            <person name="Putnam N.H."/>
            <person name="Grigoriev I.V."/>
            <person name="Rokhsar D.S."/>
        </authorList>
    </citation>
    <scope>NUCLEOTIDE SEQUENCE</scope>
</reference>
<evidence type="ECO:0000256" key="8">
    <source>
        <dbReference type="ARBA" id="ARBA00023034"/>
    </source>
</evidence>
<evidence type="ECO:0000256" key="6">
    <source>
        <dbReference type="ARBA" id="ARBA00022843"/>
    </source>
</evidence>
<dbReference type="SUPFAM" id="SSF48464">
    <property type="entry name" value="ENTH/VHS domain"/>
    <property type="match status" value="1"/>
</dbReference>
<feature type="compositionally biased region" description="Low complexity" evidence="10">
    <location>
        <begin position="358"/>
        <end position="385"/>
    </location>
</feature>
<dbReference type="RefSeq" id="XP_009024642.1">
    <property type="nucleotide sequence ID" value="XM_009026394.1"/>
</dbReference>
<dbReference type="SMART" id="SM00809">
    <property type="entry name" value="Alpha_adaptinC2"/>
    <property type="match status" value="1"/>
</dbReference>
<dbReference type="GO" id="GO:0035091">
    <property type="term" value="F:phosphatidylinositol binding"/>
    <property type="evidence" value="ECO:0007669"/>
    <property type="project" value="InterPro"/>
</dbReference>
<dbReference type="GO" id="GO:0006886">
    <property type="term" value="P:intracellular protein transport"/>
    <property type="evidence" value="ECO:0007669"/>
    <property type="project" value="InterPro"/>
</dbReference>
<dbReference type="Gene3D" id="1.25.40.90">
    <property type="match status" value="1"/>
</dbReference>
<sequence length="538" mass="59740">MKDAKFFIGLIKKNCFVSKNKIDKATNPLMLEENWEHIVGFCDMVNKDVDGPQMAVRLLVHKIQSPQEKESLFALTVLEACVKNCGTRFQQEVGKFRFINEIIKVISPKYLGNQMSLKVKNKCIILLYVWSQSLSHEPKIKEAYTMLKRQGVVKEDPDIFSTGIIRPQPSPPTPPPPPPVPKKNNSVFEDEEKSKLLSRLLKSKNLDDLQAANRLIKNMVRQDAERVEKVTRRTQQLETVSDNVKLLSEMLQNYQPGDSTESDREIMKELSENIEKQRPALFKLASDSDEKENSGIGWSNSIELSSKNMTSSSTASTTSSSLLPSQQQSLSSSSSSSSLSSSTTTTPTTNAIKQTPFATSPPSSSQNATASTTSAATATTTTTITENGDSKNRSDVISLEDVIFPLESFRPNKKPFIEVYNQNNVRITFHFSDLQPKPNVHVIAVTTTSTSPSVVKDFCFLATVSKPMRAKMQTGGSGGREFKAYNPILPPDVVTQLLFVGGPLQEPIKLKYKVSYTLDDDDIILDVGEVNLRSLMTI</sequence>
<dbReference type="OrthoDB" id="447025at2759"/>
<keyword evidence="9" id="KW-0472">Membrane</keyword>
<dbReference type="InterPro" id="IPR041198">
    <property type="entry name" value="GGA_N-GAT"/>
</dbReference>